<organism evidence="1 2">
    <name type="scientific">Abeliophyllum distichum</name>
    <dbReference type="NCBI Taxonomy" id="126358"/>
    <lineage>
        <taxon>Eukaryota</taxon>
        <taxon>Viridiplantae</taxon>
        <taxon>Streptophyta</taxon>
        <taxon>Embryophyta</taxon>
        <taxon>Tracheophyta</taxon>
        <taxon>Spermatophyta</taxon>
        <taxon>Magnoliopsida</taxon>
        <taxon>eudicotyledons</taxon>
        <taxon>Gunneridae</taxon>
        <taxon>Pentapetalae</taxon>
        <taxon>asterids</taxon>
        <taxon>lamiids</taxon>
        <taxon>Lamiales</taxon>
        <taxon>Oleaceae</taxon>
        <taxon>Forsythieae</taxon>
        <taxon>Abeliophyllum</taxon>
    </lineage>
</organism>
<protein>
    <submittedName>
        <fullName evidence="1">Uncharacterized protein</fullName>
    </submittedName>
</protein>
<name>A0ABD1TI82_9LAMI</name>
<dbReference type="AlphaFoldDB" id="A0ABD1TI82"/>
<comment type="caution">
    <text evidence="1">The sequence shown here is derived from an EMBL/GenBank/DDBJ whole genome shotgun (WGS) entry which is preliminary data.</text>
</comment>
<sequence>MNSSPKPMTWPHAYSQNQPSPLLLPISTWPFHEAQVYKQICIGRLTLLQYPCALQSVGKPRFQFRVEKGRPQGLRFDEEEEQSDAGRHTRRVINPIVFFYHVEQILIGGNGN</sequence>
<reference evidence="2" key="1">
    <citation type="submission" date="2024-07" db="EMBL/GenBank/DDBJ databases">
        <title>Two chromosome-level genome assemblies of Korean endemic species Abeliophyllum distichum and Forsythia ovata (Oleaceae).</title>
        <authorList>
            <person name="Jang H."/>
        </authorList>
    </citation>
    <scope>NUCLEOTIDE SEQUENCE [LARGE SCALE GENOMIC DNA]</scope>
</reference>
<accession>A0ABD1TI82</accession>
<evidence type="ECO:0000313" key="1">
    <source>
        <dbReference type="EMBL" id="KAL2512437.1"/>
    </source>
</evidence>
<evidence type="ECO:0000313" key="2">
    <source>
        <dbReference type="Proteomes" id="UP001604336"/>
    </source>
</evidence>
<dbReference type="Proteomes" id="UP001604336">
    <property type="component" value="Unassembled WGS sequence"/>
</dbReference>
<proteinExistence type="predicted"/>
<gene>
    <name evidence="1" type="ORF">Adt_18037</name>
</gene>
<keyword evidence="2" id="KW-1185">Reference proteome</keyword>
<dbReference type="EMBL" id="JBFOLK010000005">
    <property type="protein sequence ID" value="KAL2512437.1"/>
    <property type="molecule type" value="Genomic_DNA"/>
</dbReference>